<evidence type="ECO:0000256" key="1">
    <source>
        <dbReference type="ARBA" id="ARBA00004651"/>
    </source>
</evidence>
<dbReference type="Proteomes" id="UP000624709">
    <property type="component" value="Unassembled WGS sequence"/>
</dbReference>
<organism evidence="11 12">
    <name type="scientific">Actinoplanes palleronii</name>
    <dbReference type="NCBI Taxonomy" id="113570"/>
    <lineage>
        <taxon>Bacteria</taxon>
        <taxon>Bacillati</taxon>
        <taxon>Actinomycetota</taxon>
        <taxon>Actinomycetes</taxon>
        <taxon>Micromonosporales</taxon>
        <taxon>Micromonosporaceae</taxon>
        <taxon>Actinoplanes</taxon>
    </lineage>
</organism>
<keyword evidence="7 9" id="KW-0472">Membrane</keyword>
<feature type="transmembrane region" description="Helical" evidence="9">
    <location>
        <begin position="160"/>
        <end position="179"/>
    </location>
</feature>
<gene>
    <name evidence="11" type="primary">bcr</name>
    <name evidence="11" type="ORF">Apa02nite_040730</name>
</gene>
<evidence type="ECO:0000256" key="5">
    <source>
        <dbReference type="ARBA" id="ARBA00022692"/>
    </source>
</evidence>
<dbReference type="Pfam" id="PF07690">
    <property type="entry name" value="MFS_1"/>
    <property type="match status" value="1"/>
</dbReference>
<dbReference type="InterPro" id="IPR011701">
    <property type="entry name" value="MFS"/>
</dbReference>
<feature type="region of interest" description="Disordered" evidence="8">
    <location>
        <begin position="38"/>
        <end position="60"/>
    </location>
</feature>
<dbReference type="CDD" id="cd17320">
    <property type="entry name" value="MFS_MdfA_MDR_like"/>
    <property type="match status" value="1"/>
</dbReference>
<dbReference type="InterPro" id="IPR036259">
    <property type="entry name" value="MFS_trans_sf"/>
</dbReference>
<feature type="transmembrane region" description="Helical" evidence="9">
    <location>
        <begin position="271"/>
        <end position="289"/>
    </location>
</feature>
<keyword evidence="5 9" id="KW-0812">Transmembrane</keyword>
<accession>A0ABQ4BBK3</accession>
<evidence type="ECO:0000259" key="10">
    <source>
        <dbReference type="PROSITE" id="PS50850"/>
    </source>
</evidence>
<feature type="transmembrane region" description="Helical" evidence="9">
    <location>
        <begin position="65"/>
        <end position="82"/>
    </location>
</feature>
<dbReference type="InterPro" id="IPR004812">
    <property type="entry name" value="Efflux_drug-R_Bcr/CmlA"/>
</dbReference>
<feature type="domain" description="Major facilitator superfamily (MFS) profile" evidence="10">
    <location>
        <begin position="67"/>
        <end position="454"/>
    </location>
</feature>
<dbReference type="Gene3D" id="1.20.1720.10">
    <property type="entry name" value="Multidrug resistance protein D"/>
    <property type="match status" value="1"/>
</dbReference>
<feature type="transmembrane region" description="Helical" evidence="9">
    <location>
        <begin position="219"/>
        <end position="241"/>
    </location>
</feature>
<dbReference type="SUPFAM" id="SSF103473">
    <property type="entry name" value="MFS general substrate transporter"/>
    <property type="match status" value="1"/>
</dbReference>
<feature type="transmembrane region" description="Helical" evidence="9">
    <location>
        <begin position="361"/>
        <end position="387"/>
    </location>
</feature>
<feature type="transmembrane region" description="Helical" evidence="9">
    <location>
        <begin position="301"/>
        <end position="321"/>
    </location>
</feature>
<dbReference type="PROSITE" id="PS50850">
    <property type="entry name" value="MFS"/>
    <property type="match status" value="1"/>
</dbReference>
<dbReference type="PANTHER" id="PTHR23502">
    <property type="entry name" value="MAJOR FACILITATOR SUPERFAMILY"/>
    <property type="match status" value="1"/>
</dbReference>
<evidence type="ECO:0000313" key="11">
    <source>
        <dbReference type="EMBL" id="GIE67965.1"/>
    </source>
</evidence>
<evidence type="ECO:0000256" key="8">
    <source>
        <dbReference type="SAM" id="MobiDB-lite"/>
    </source>
</evidence>
<keyword evidence="12" id="KW-1185">Reference proteome</keyword>
<protein>
    <submittedName>
        <fullName evidence="11">Bcr/CflA family drug resistance efflux transporter</fullName>
    </submittedName>
</protein>
<keyword evidence="4" id="KW-1003">Cell membrane</keyword>
<name>A0ABQ4BBK3_9ACTN</name>
<proteinExistence type="inferred from homology"/>
<dbReference type="PANTHER" id="PTHR23502:SF132">
    <property type="entry name" value="POLYAMINE TRANSPORTER 2-RELATED"/>
    <property type="match status" value="1"/>
</dbReference>
<dbReference type="NCBIfam" id="TIGR00710">
    <property type="entry name" value="efflux_Bcr_CflA"/>
    <property type="match status" value="1"/>
</dbReference>
<feature type="transmembrane region" description="Helical" evidence="9">
    <location>
        <begin position="102"/>
        <end position="122"/>
    </location>
</feature>
<evidence type="ECO:0000256" key="6">
    <source>
        <dbReference type="ARBA" id="ARBA00022989"/>
    </source>
</evidence>
<dbReference type="EMBL" id="BOMS01000053">
    <property type="protein sequence ID" value="GIE67965.1"/>
    <property type="molecule type" value="Genomic_DNA"/>
</dbReference>
<evidence type="ECO:0000256" key="4">
    <source>
        <dbReference type="ARBA" id="ARBA00022475"/>
    </source>
</evidence>
<reference evidence="11 12" key="1">
    <citation type="submission" date="2021-01" db="EMBL/GenBank/DDBJ databases">
        <title>Whole genome shotgun sequence of Actinoplanes palleronii NBRC 14916.</title>
        <authorList>
            <person name="Komaki H."/>
            <person name="Tamura T."/>
        </authorList>
    </citation>
    <scope>NUCLEOTIDE SEQUENCE [LARGE SCALE GENOMIC DNA]</scope>
    <source>
        <strain evidence="11 12">NBRC 14916</strain>
    </source>
</reference>
<feature type="transmembrane region" description="Helical" evidence="9">
    <location>
        <begin position="427"/>
        <end position="446"/>
    </location>
</feature>
<evidence type="ECO:0000256" key="3">
    <source>
        <dbReference type="ARBA" id="ARBA00022448"/>
    </source>
</evidence>
<feature type="transmembrane region" description="Helical" evidence="9">
    <location>
        <begin position="333"/>
        <end position="355"/>
    </location>
</feature>
<comment type="similarity">
    <text evidence="2">Belongs to the major facilitator superfamily. Bcr/CmlA family.</text>
</comment>
<evidence type="ECO:0000313" key="12">
    <source>
        <dbReference type="Proteomes" id="UP000624709"/>
    </source>
</evidence>
<comment type="subcellular location">
    <subcellularLocation>
        <location evidence="1">Cell membrane</location>
        <topology evidence="1">Multi-pass membrane protein</topology>
    </subcellularLocation>
</comment>
<evidence type="ECO:0000256" key="9">
    <source>
        <dbReference type="SAM" id="Phobius"/>
    </source>
</evidence>
<feature type="transmembrane region" description="Helical" evidence="9">
    <location>
        <begin position="134"/>
        <end position="154"/>
    </location>
</feature>
<evidence type="ECO:0000256" key="7">
    <source>
        <dbReference type="ARBA" id="ARBA00023136"/>
    </source>
</evidence>
<feature type="transmembrane region" description="Helical" evidence="9">
    <location>
        <begin position="191"/>
        <end position="213"/>
    </location>
</feature>
<feature type="compositionally biased region" description="Low complexity" evidence="8">
    <location>
        <begin position="45"/>
        <end position="55"/>
    </location>
</feature>
<evidence type="ECO:0000256" key="2">
    <source>
        <dbReference type="ARBA" id="ARBA00006236"/>
    </source>
</evidence>
<dbReference type="InterPro" id="IPR020846">
    <property type="entry name" value="MFS_dom"/>
</dbReference>
<comment type="caution">
    <text evidence="11">The sequence shown here is derived from an EMBL/GenBank/DDBJ whole genome shotgun (WGS) entry which is preliminary data.</text>
</comment>
<feature type="transmembrane region" description="Helical" evidence="9">
    <location>
        <begin position="399"/>
        <end position="421"/>
    </location>
</feature>
<sequence>MRPARADGRHADPALRTGNDERCWSHLVCADTGRTPRRRNFGGVTAPSTAAADAPPESPAPRPRALLVVVLGLITAIGPLSLDMYLPALPEITAELRVPAGQVQLSLTACLIGLALGQFVFGPLSDRWGRRRPALLGVLAYAIVSFLIALAPTAPVLTGLRFLQGVAGGVGVVVARAVVRDLSSGVGAARLFGTLTLIFGVAPIAAPSLGSAVLRAASWQGIFVALGVIGLLLTLLVLVGLPETLPPERRSAGGLGSLAGIARTLFTDRVFLGYALAQAFAFAALFAYISGSSFVLQDGYGLSPTVFSLLFGANAIGLTVLSQANGALLGRWGLRTMLGTGLVLLTVAGALALLGAGLQSLLVLLAGLFLLVTAMGLILPNTAALALDRYPAHAGAAAALLGGVQSVIGAVAAPLVGLGAAGHGVPMAVVIFGFAAAALIVTAVLTRAAPASPKN</sequence>
<keyword evidence="3" id="KW-0813">Transport</keyword>
<keyword evidence="6 9" id="KW-1133">Transmembrane helix</keyword>